<dbReference type="Pfam" id="PF13361">
    <property type="entry name" value="UvrD_C"/>
    <property type="match status" value="1"/>
</dbReference>
<evidence type="ECO:0000256" key="4">
    <source>
        <dbReference type="ARBA" id="ARBA00022801"/>
    </source>
</evidence>
<dbReference type="FunFam" id="1.10.10.160:FF:000001">
    <property type="entry name" value="ATP-dependent DNA helicase"/>
    <property type="match status" value="1"/>
</dbReference>
<dbReference type="RefSeq" id="WP_249331377.1">
    <property type="nucleotide sequence ID" value="NZ_JACRSY010000003.1"/>
</dbReference>
<evidence type="ECO:0000256" key="5">
    <source>
        <dbReference type="ARBA" id="ARBA00022806"/>
    </source>
</evidence>
<name>A0A926EF41_9FIRM</name>
<sequence>MDFTSGLNDRQKEAVLHTEGPLLVLAGAGSGKTRVLTHRIAHLIENKKVTPWSILAITFTNKAAAEMRERVGNLVGENTVRDMWISTFHAMCVRILRRNSEKLGYGRYFTIYDTADQKAVIKEVMKMLNLNEKNYPVSSVLGTISSQKNQYITAEEFSASAGDDYKNKMIAKIYAHYQKKLRENDAMDFDDLLLNTCILFRDHKDVLEFYQDKFRYILVDEYQDTNGVQYQLVQLLAKKYKNLCVVGDDDQSIYGWRGADISNILDFERDFDNAAVIRLEQNYRSTQNILEAANKVVAHNQGRKVKKLWTENEKGERISILQMDNEYREADAISEIIVNGIENGDYDYKDYAILYRTNAQSRVLEEKMMQHDIPYRLLGGTRFYERKEVKDMLAYLRTVANTKDDISMKRIINIPRRGIGASSLETITRYANVQGMDFYEAAKLSKEMSILGNGPATKVLGFVNLVEELKEIAREDDVKVLLENIIEKTSYREYLRQTEGEDYLERIANIEELVSKAASYMETSEEPSLAAFLEDIALVADVDNYDANSNSIVLMTLHSAKGLEFPVVFIPGVEEGLFPSYMSMTEGDDKVEEERRLCYVGITRAREKLYMLYAQQRTVFGRTQGAVCSRFIKELPIEVTNLEALERKRQQPSRPTMQPISKGTSTSGMTRGTSGQTRGSAADYFAGRLSIPAPATKTQKDGTMRLNTAYTNPLSPFNRQKIGSNKAEAYKPNTGLAGKKIENLPKVEDTYEQGDKIKHKMFGTGMITAVEHTEDDVFVTIDFDKGMTKKLSARFAKLQKM</sequence>
<dbReference type="Proteomes" id="UP000655830">
    <property type="component" value="Unassembled WGS sequence"/>
</dbReference>
<feature type="binding site" evidence="13">
    <location>
        <begin position="26"/>
        <end position="33"/>
    </location>
    <ligand>
        <name>ATP</name>
        <dbReference type="ChEBI" id="CHEBI:30616"/>
    </ligand>
</feature>
<dbReference type="Pfam" id="PF00580">
    <property type="entry name" value="UvrD-helicase"/>
    <property type="match status" value="1"/>
</dbReference>
<dbReference type="GO" id="GO:0003677">
    <property type="term" value="F:DNA binding"/>
    <property type="evidence" value="ECO:0007669"/>
    <property type="project" value="UniProtKB-KW"/>
</dbReference>
<dbReference type="AlphaFoldDB" id="A0A926EF41"/>
<dbReference type="PANTHER" id="PTHR11070">
    <property type="entry name" value="UVRD / RECB / PCRA DNA HELICASE FAMILY MEMBER"/>
    <property type="match status" value="1"/>
</dbReference>
<keyword evidence="18" id="KW-1185">Reference proteome</keyword>
<dbReference type="GO" id="GO:0000725">
    <property type="term" value="P:recombinational repair"/>
    <property type="evidence" value="ECO:0007669"/>
    <property type="project" value="TreeGrafter"/>
</dbReference>
<evidence type="ECO:0000256" key="6">
    <source>
        <dbReference type="ARBA" id="ARBA00022840"/>
    </source>
</evidence>
<dbReference type="CDD" id="cd17932">
    <property type="entry name" value="DEXQc_UvrD"/>
    <property type="match status" value="1"/>
</dbReference>
<dbReference type="GO" id="GO:0005829">
    <property type="term" value="C:cytosol"/>
    <property type="evidence" value="ECO:0007669"/>
    <property type="project" value="TreeGrafter"/>
</dbReference>
<keyword evidence="7" id="KW-0238">DNA-binding</keyword>
<feature type="region of interest" description="Disordered" evidence="14">
    <location>
        <begin position="647"/>
        <end position="678"/>
    </location>
</feature>
<dbReference type="GO" id="GO:0005524">
    <property type="term" value="F:ATP binding"/>
    <property type="evidence" value="ECO:0007669"/>
    <property type="project" value="UniProtKB-UniRule"/>
</dbReference>
<evidence type="ECO:0000256" key="11">
    <source>
        <dbReference type="ARBA" id="ARBA00034900"/>
    </source>
</evidence>
<dbReference type="PROSITE" id="PS51217">
    <property type="entry name" value="UVRD_HELICASE_CTER"/>
    <property type="match status" value="1"/>
</dbReference>
<dbReference type="InterPro" id="IPR013986">
    <property type="entry name" value="DExx_box_DNA_helicase_dom_sf"/>
</dbReference>
<keyword evidence="4 13" id="KW-0378">Hydrolase</keyword>
<evidence type="ECO:0000313" key="18">
    <source>
        <dbReference type="Proteomes" id="UP000655830"/>
    </source>
</evidence>
<dbReference type="PANTHER" id="PTHR11070:SF2">
    <property type="entry name" value="ATP-DEPENDENT DNA HELICASE SRS2"/>
    <property type="match status" value="1"/>
</dbReference>
<dbReference type="SUPFAM" id="SSF52540">
    <property type="entry name" value="P-loop containing nucleoside triphosphate hydrolases"/>
    <property type="match status" value="1"/>
</dbReference>
<dbReference type="FunFam" id="1.10.486.10:FF:000003">
    <property type="entry name" value="ATP-dependent DNA helicase"/>
    <property type="match status" value="1"/>
</dbReference>
<dbReference type="InterPro" id="IPR014016">
    <property type="entry name" value="UvrD-like_ATP-bd"/>
</dbReference>
<evidence type="ECO:0000256" key="10">
    <source>
        <dbReference type="ARBA" id="ARBA00034808"/>
    </source>
</evidence>
<dbReference type="GO" id="GO:0016787">
    <property type="term" value="F:hydrolase activity"/>
    <property type="evidence" value="ECO:0007669"/>
    <property type="project" value="UniProtKB-UniRule"/>
</dbReference>
<evidence type="ECO:0000256" key="14">
    <source>
        <dbReference type="SAM" id="MobiDB-lite"/>
    </source>
</evidence>
<keyword evidence="3 13" id="KW-0547">Nucleotide-binding</keyword>
<evidence type="ECO:0000256" key="2">
    <source>
        <dbReference type="ARBA" id="ARBA00014807"/>
    </source>
</evidence>
<dbReference type="InterPro" id="IPR014017">
    <property type="entry name" value="DNA_helicase_UvrD-like_C"/>
</dbReference>
<evidence type="ECO:0000256" key="1">
    <source>
        <dbReference type="ARBA" id="ARBA00009922"/>
    </source>
</evidence>
<dbReference type="EMBL" id="JACRSY010000003">
    <property type="protein sequence ID" value="MBC8578384.1"/>
    <property type="molecule type" value="Genomic_DNA"/>
</dbReference>
<dbReference type="Gene3D" id="3.40.50.300">
    <property type="entry name" value="P-loop containing nucleotide triphosphate hydrolases"/>
    <property type="match status" value="2"/>
</dbReference>
<comment type="catalytic activity">
    <reaction evidence="9">
        <text>Couples ATP hydrolysis with the unwinding of duplex DNA by translocating in the 3'-5' direction.</text>
        <dbReference type="EC" id="5.6.2.4"/>
    </reaction>
</comment>
<comment type="caution">
    <text evidence="17">The sequence shown here is derived from an EMBL/GenBank/DDBJ whole genome shotgun (WGS) entry which is preliminary data.</text>
</comment>
<keyword evidence="5 13" id="KW-0347">Helicase</keyword>
<proteinExistence type="inferred from homology"/>
<dbReference type="PROSITE" id="PS51198">
    <property type="entry name" value="UVRD_HELICASE_ATP_BIND"/>
    <property type="match status" value="1"/>
</dbReference>
<reference evidence="17" key="1">
    <citation type="submission" date="2020-08" db="EMBL/GenBank/DDBJ databases">
        <title>Genome public.</title>
        <authorList>
            <person name="Liu C."/>
            <person name="Sun Q."/>
        </authorList>
    </citation>
    <scope>NUCLEOTIDE SEQUENCE</scope>
    <source>
        <strain evidence="17">NSJ-12</strain>
    </source>
</reference>
<dbReference type="GO" id="GO:0009314">
    <property type="term" value="P:response to radiation"/>
    <property type="evidence" value="ECO:0007669"/>
    <property type="project" value="UniProtKB-ARBA"/>
</dbReference>
<dbReference type="InterPro" id="IPR000212">
    <property type="entry name" value="DNA_helicase_UvrD/REP"/>
</dbReference>
<evidence type="ECO:0000256" key="13">
    <source>
        <dbReference type="PROSITE-ProRule" id="PRU00560"/>
    </source>
</evidence>
<evidence type="ECO:0000259" key="15">
    <source>
        <dbReference type="PROSITE" id="PS51198"/>
    </source>
</evidence>
<accession>A0A926EF41</accession>
<evidence type="ECO:0000256" key="3">
    <source>
        <dbReference type="ARBA" id="ARBA00022741"/>
    </source>
</evidence>
<feature type="domain" description="UvrD-like helicase ATP-binding" evidence="15">
    <location>
        <begin position="5"/>
        <end position="286"/>
    </location>
</feature>
<dbReference type="EC" id="5.6.2.4" evidence="10"/>
<feature type="domain" description="UvrD-like helicase C-terminal" evidence="16">
    <location>
        <begin position="287"/>
        <end position="562"/>
    </location>
</feature>
<evidence type="ECO:0000256" key="12">
    <source>
        <dbReference type="ARBA" id="ARBA00048988"/>
    </source>
</evidence>
<evidence type="ECO:0000256" key="8">
    <source>
        <dbReference type="ARBA" id="ARBA00023235"/>
    </source>
</evidence>
<keyword evidence="6 13" id="KW-0067">ATP-binding</keyword>
<organism evidence="17 18">
    <name type="scientific">Zhenhengia yiwuensis</name>
    <dbReference type="NCBI Taxonomy" id="2763666"/>
    <lineage>
        <taxon>Bacteria</taxon>
        <taxon>Bacillati</taxon>
        <taxon>Bacillota</taxon>
        <taxon>Clostridia</taxon>
        <taxon>Lachnospirales</taxon>
        <taxon>Lachnospiraceae</taxon>
        <taxon>Zhenhengia</taxon>
    </lineage>
</organism>
<protein>
    <recommendedName>
        <fullName evidence="2">ATP-dependent DNA helicase PcrA</fullName>
        <ecNumber evidence="10">5.6.2.4</ecNumber>
    </recommendedName>
    <alternativeName>
        <fullName evidence="11">DNA 3'-5' helicase PcrA</fullName>
    </alternativeName>
</protein>
<evidence type="ECO:0000256" key="7">
    <source>
        <dbReference type="ARBA" id="ARBA00023125"/>
    </source>
</evidence>
<dbReference type="GO" id="GO:0033202">
    <property type="term" value="C:DNA helicase complex"/>
    <property type="evidence" value="ECO:0007669"/>
    <property type="project" value="TreeGrafter"/>
</dbReference>
<dbReference type="InterPro" id="IPR027417">
    <property type="entry name" value="P-loop_NTPase"/>
</dbReference>
<evidence type="ECO:0000259" key="16">
    <source>
        <dbReference type="PROSITE" id="PS51217"/>
    </source>
</evidence>
<evidence type="ECO:0000313" key="17">
    <source>
        <dbReference type="EMBL" id="MBC8578384.1"/>
    </source>
</evidence>
<dbReference type="Pfam" id="PF21196">
    <property type="entry name" value="PcrA_UvrD_tudor"/>
    <property type="match status" value="1"/>
</dbReference>
<gene>
    <name evidence="17" type="ORF">H8718_02350</name>
</gene>
<feature type="compositionally biased region" description="Low complexity" evidence="14">
    <location>
        <begin position="661"/>
        <end position="678"/>
    </location>
</feature>
<dbReference type="Gene3D" id="1.10.486.10">
    <property type="entry name" value="PCRA, domain 4"/>
    <property type="match status" value="1"/>
</dbReference>
<evidence type="ECO:0000256" key="9">
    <source>
        <dbReference type="ARBA" id="ARBA00034617"/>
    </source>
</evidence>
<dbReference type="CDD" id="cd18807">
    <property type="entry name" value="SF1_C_UvrD"/>
    <property type="match status" value="1"/>
</dbReference>
<comment type="catalytic activity">
    <reaction evidence="12">
        <text>ATP + H2O = ADP + phosphate + H(+)</text>
        <dbReference type="Rhea" id="RHEA:13065"/>
        <dbReference type="ChEBI" id="CHEBI:15377"/>
        <dbReference type="ChEBI" id="CHEBI:15378"/>
        <dbReference type="ChEBI" id="CHEBI:30616"/>
        <dbReference type="ChEBI" id="CHEBI:43474"/>
        <dbReference type="ChEBI" id="CHEBI:456216"/>
        <dbReference type="EC" id="5.6.2.4"/>
    </reaction>
</comment>
<dbReference type="GO" id="GO:0043138">
    <property type="term" value="F:3'-5' DNA helicase activity"/>
    <property type="evidence" value="ECO:0007669"/>
    <property type="project" value="UniProtKB-EC"/>
</dbReference>
<comment type="similarity">
    <text evidence="1">Belongs to the helicase family. UvrD subfamily.</text>
</comment>
<dbReference type="Gene3D" id="1.10.10.160">
    <property type="match status" value="1"/>
</dbReference>
<keyword evidence="8" id="KW-0413">Isomerase</keyword>